<evidence type="ECO:0000256" key="2">
    <source>
        <dbReference type="SAM" id="MobiDB-lite"/>
    </source>
</evidence>
<protein>
    <recommendedName>
        <fullName evidence="3">BZIP domain-containing protein</fullName>
    </recommendedName>
</protein>
<evidence type="ECO:0000259" key="3">
    <source>
        <dbReference type="SMART" id="SM00338"/>
    </source>
</evidence>
<reference evidence="6" key="1">
    <citation type="journal article" date="2020" name="PLoS Negl. Trop. Dis.">
        <title>High-quality nuclear genome for Sarcoptes scabiei-A critical resource for a neglected parasite.</title>
        <authorList>
            <person name="Korhonen P.K."/>
            <person name="Gasser R.B."/>
            <person name="Ma G."/>
            <person name="Wang T."/>
            <person name="Stroehlein A.J."/>
            <person name="Young N.D."/>
            <person name="Ang C.S."/>
            <person name="Fernando D.D."/>
            <person name="Lu H.C."/>
            <person name="Taylor S."/>
            <person name="Reynolds S.L."/>
            <person name="Mofiz E."/>
            <person name="Najaraj S.H."/>
            <person name="Gowda H."/>
            <person name="Madugundu A."/>
            <person name="Renuse S."/>
            <person name="Holt D."/>
            <person name="Pandey A."/>
            <person name="Papenfuss A.T."/>
            <person name="Fischer K."/>
        </authorList>
    </citation>
    <scope>NUCLEOTIDE SEQUENCE [LARGE SCALE GENOMIC DNA]</scope>
</reference>
<evidence type="ECO:0000313" key="5">
    <source>
        <dbReference type="EnsemblMetazoa" id="KAF7488189.1"/>
    </source>
</evidence>
<dbReference type="GO" id="GO:0003700">
    <property type="term" value="F:DNA-binding transcription factor activity"/>
    <property type="evidence" value="ECO:0007669"/>
    <property type="project" value="InterPro"/>
</dbReference>
<keyword evidence="1" id="KW-0175">Coiled coil</keyword>
<feature type="domain" description="BZIP" evidence="3">
    <location>
        <begin position="285"/>
        <end position="344"/>
    </location>
</feature>
<dbReference type="Gene3D" id="1.20.5.170">
    <property type="match status" value="1"/>
</dbReference>
<evidence type="ECO:0000313" key="6">
    <source>
        <dbReference type="Proteomes" id="UP000070412"/>
    </source>
</evidence>
<organism evidence="4">
    <name type="scientific">Sarcoptes scabiei</name>
    <name type="common">Itch mite</name>
    <name type="synonym">Acarus scabiei</name>
    <dbReference type="NCBI Taxonomy" id="52283"/>
    <lineage>
        <taxon>Eukaryota</taxon>
        <taxon>Metazoa</taxon>
        <taxon>Ecdysozoa</taxon>
        <taxon>Arthropoda</taxon>
        <taxon>Chelicerata</taxon>
        <taxon>Arachnida</taxon>
        <taxon>Acari</taxon>
        <taxon>Acariformes</taxon>
        <taxon>Sarcoptiformes</taxon>
        <taxon>Astigmata</taxon>
        <taxon>Psoroptidia</taxon>
        <taxon>Sarcoptoidea</taxon>
        <taxon>Sarcoptidae</taxon>
        <taxon>Sarcoptinae</taxon>
        <taxon>Sarcoptes</taxon>
    </lineage>
</organism>
<dbReference type="EMBL" id="WVUK01000066">
    <property type="protein sequence ID" value="KAF7488189.1"/>
    <property type="molecule type" value="Genomic_DNA"/>
</dbReference>
<dbReference type="EnsemblMetazoa" id="SSS_3765s_mrna">
    <property type="protein sequence ID" value="KAF7488189.1"/>
    <property type="gene ID" value="SSS_3765"/>
</dbReference>
<name>A0A834VAL1_SARSC</name>
<evidence type="ECO:0000256" key="1">
    <source>
        <dbReference type="SAM" id="Coils"/>
    </source>
</evidence>
<dbReference type="InterPro" id="IPR046347">
    <property type="entry name" value="bZIP_sf"/>
</dbReference>
<dbReference type="SUPFAM" id="SSF57959">
    <property type="entry name" value="Leucine zipper domain"/>
    <property type="match status" value="1"/>
</dbReference>
<feature type="region of interest" description="Disordered" evidence="2">
    <location>
        <begin position="37"/>
        <end position="74"/>
    </location>
</feature>
<reference evidence="4" key="2">
    <citation type="submission" date="2020-01" db="EMBL/GenBank/DDBJ databases">
        <authorList>
            <person name="Korhonen P.K.K."/>
            <person name="Guangxu M.G."/>
            <person name="Wang T.W."/>
            <person name="Stroehlein A.J.S."/>
            <person name="Young N.D."/>
            <person name="Ang C.-S.A."/>
            <person name="Fernando D.W.F."/>
            <person name="Lu H.L."/>
            <person name="Taylor S.T."/>
            <person name="Ehtesham M.E.M."/>
            <person name="Najaraj S.H.N."/>
            <person name="Harsha G.H.G."/>
            <person name="Madugundu A.M."/>
            <person name="Renuse S.R."/>
            <person name="Holt D.H."/>
            <person name="Pandey A.P."/>
            <person name="Papenfuss A.P."/>
            <person name="Gasser R.B.G."/>
            <person name="Fischer K.F."/>
        </authorList>
    </citation>
    <scope>NUCLEOTIDE SEQUENCE</scope>
    <source>
        <strain evidence="4">SSS_KF_BRIS2020</strain>
    </source>
</reference>
<keyword evidence="6" id="KW-1185">Reference proteome</keyword>
<dbReference type="Proteomes" id="UP000070412">
    <property type="component" value="Unassembled WGS sequence"/>
</dbReference>
<dbReference type="OrthoDB" id="6516974at2759"/>
<dbReference type="InterPro" id="IPR004827">
    <property type="entry name" value="bZIP"/>
</dbReference>
<dbReference type="AlphaFoldDB" id="A0A834VAL1"/>
<evidence type="ECO:0000313" key="4">
    <source>
        <dbReference type="EMBL" id="KAF7488189.1"/>
    </source>
</evidence>
<feature type="compositionally biased region" description="Low complexity" evidence="2">
    <location>
        <begin position="41"/>
        <end position="74"/>
    </location>
</feature>
<sequence length="348" mass="40234">MKQKYSLELDKDPQFMVDPDFIYDLYPDNDFKLLSDDTWLAPSPTDSPDSASTSSISPAPSSKPSTSTATSSHSNLLDESITSDLINCTDSQLEDLILKGSLYNGLNDLTFDEIDAILDGNSQNLEADKSDFDIENFLPIISHRYNCEKILPILDENSNELEQISFNSPTTFDFDDDNIANYEEVYASVEDQSDMSSDQKFDCYEPSKHSFITDEVIGNNDGKKIESSIKLEELPEHVEKIEIPRPKRKSSTRICQILENLHPRNSRSRFKRKVNCYKRRRRNLNDDIKYQNKLSALKYRERKRNEIKELEESLVEHEKKNLQLRSLIEEYEMEIGVFKELLSKRIAK</sequence>
<feature type="coiled-coil region" evidence="1">
    <location>
        <begin position="267"/>
        <end position="334"/>
    </location>
</feature>
<gene>
    <name evidence="4" type="ORF">SSS_3765</name>
</gene>
<accession>A0A834VAL1</accession>
<dbReference type="SMART" id="SM00338">
    <property type="entry name" value="BRLZ"/>
    <property type="match status" value="1"/>
</dbReference>
<proteinExistence type="predicted"/>
<reference evidence="5" key="3">
    <citation type="submission" date="2022-06" db="UniProtKB">
        <authorList>
            <consortium name="EnsemblMetazoa"/>
        </authorList>
    </citation>
    <scope>IDENTIFICATION</scope>
</reference>